<dbReference type="InterPro" id="IPR006037">
    <property type="entry name" value="RCK_C"/>
</dbReference>
<proteinExistence type="predicted"/>
<accession>A0ABN7BTQ5</accession>
<dbReference type="Gene3D" id="3.40.50.720">
    <property type="entry name" value="NAD(P)-binding Rossmann-like Domain"/>
    <property type="match status" value="1"/>
</dbReference>
<evidence type="ECO:0000313" key="3">
    <source>
        <dbReference type="EMBL" id="BET38329.1"/>
    </source>
</evidence>
<dbReference type="SUPFAM" id="SSF116726">
    <property type="entry name" value="TrkA C-terminal domain-like"/>
    <property type="match status" value="1"/>
</dbReference>
<dbReference type="InterPro" id="IPR036291">
    <property type="entry name" value="NAD(P)-bd_dom_sf"/>
</dbReference>
<keyword evidence="4" id="KW-1185">Reference proteome</keyword>
<dbReference type="Pfam" id="PF02080">
    <property type="entry name" value="TrkA_C"/>
    <property type="match status" value="1"/>
</dbReference>
<evidence type="ECO:0000259" key="2">
    <source>
        <dbReference type="Pfam" id="PF02254"/>
    </source>
</evidence>
<feature type="domain" description="RCK N-terminal" evidence="2">
    <location>
        <begin position="8"/>
        <end position="129"/>
    </location>
</feature>
<dbReference type="Gene3D" id="3.30.70.1450">
    <property type="entry name" value="Regulator of K+ conductance, C-terminal domain"/>
    <property type="match status" value="1"/>
</dbReference>
<dbReference type="InterPro" id="IPR050721">
    <property type="entry name" value="Trk_Ktr_HKT_K-transport"/>
</dbReference>
<sequence length="265" mass="29867">MSSSENDFCVIGLGKFGISVVKTLEELGKITLTIDKREYRCQLVSSIASETLILDSTNLDALNDAVIHKVQNIIIAIGSDLAASIVTAVHVLAIHREHNTLSSLNLIAKAVDSTHQLILEAIGITNIILSETEAGKKTAYRAIWKLGIDLTTVDEKYSIANVIVKNTKFTNKKLETLKIPSNYKINLVAIKRHGKVIIPRRNEILMLNYELLFISSNENINYVFIDFSIGDTNKIFEPTIIKTVKKKLSFWNWFRRNKKKKKIKN</sequence>
<dbReference type="Pfam" id="PF02254">
    <property type="entry name" value="TrkA_N"/>
    <property type="match status" value="1"/>
</dbReference>
<organism evidence="3 4">
    <name type="scientific">Spiroplasma ixodetis</name>
    <dbReference type="NCBI Taxonomy" id="2141"/>
    <lineage>
        <taxon>Bacteria</taxon>
        <taxon>Bacillati</taxon>
        <taxon>Mycoplasmatota</taxon>
        <taxon>Mollicutes</taxon>
        <taxon>Entomoplasmatales</taxon>
        <taxon>Spiroplasmataceae</taxon>
        <taxon>Spiroplasma</taxon>
    </lineage>
</organism>
<reference evidence="4" key="1">
    <citation type="journal article" date="2024" name="FEMS Microbiol. Lett.">
        <title>Genomic insights into Spiroplasma endosymbionts that induce male-killing and protective phenotypes in the pea aphid.</title>
        <authorList>
            <person name="Arai H."/>
            <person name="Legeai F."/>
            <person name="Kageyama D."/>
            <person name="Sugio A."/>
            <person name="Simon J.C."/>
        </authorList>
    </citation>
    <scope>NUCLEOTIDE SEQUENCE [LARGE SCALE GENOMIC DNA]</scope>
    <source>
        <strain evidence="4">sAp269</strain>
    </source>
</reference>
<dbReference type="Proteomes" id="UP001473424">
    <property type="component" value="Chromosome"/>
</dbReference>
<dbReference type="EMBL" id="AP028955">
    <property type="protein sequence ID" value="BET38329.1"/>
    <property type="molecule type" value="Genomic_DNA"/>
</dbReference>
<name>A0ABN7BTQ5_9MOLU</name>
<dbReference type="PANTHER" id="PTHR43833:SF7">
    <property type="entry name" value="KTR SYSTEM POTASSIUM UPTAKE PROTEIN C"/>
    <property type="match status" value="1"/>
</dbReference>
<dbReference type="SUPFAM" id="SSF51735">
    <property type="entry name" value="NAD(P)-binding Rossmann-fold domains"/>
    <property type="match status" value="1"/>
</dbReference>
<dbReference type="PANTHER" id="PTHR43833">
    <property type="entry name" value="POTASSIUM CHANNEL PROTEIN 2-RELATED-RELATED"/>
    <property type="match status" value="1"/>
</dbReference>
<dbReference type="InterPro" id="IPR003148">
    <property type="entry name" value="RCK_N"/>
</dbReference>
<dbReference type="InterPro" id="IPR036721">
    <property type="entry name" value="RCK_C_sf"/>
</dbReference>
<feature type="domain" description="RCK C-terminal" evidence="1">
    <location>
        <begin position="162"/>
        <end position="222"/>
    </location>
</feature>
<evidence type="ECO:0000313" key="4">
    <source>
        <dbReference type="Proteomes" id="UP001473424"/>
    </source>
</evidence>
<evidence type="ECO:0000259" key="1">
    <source>
        <dbReference type="Pfam" id="PF02080"/>
    </source>
</evidence>
<dbReference type="RefSeq" id="WP_353306987.1">
    <property type="nucleotide sequence ID" value="NZ_AP028955.1"/>
</dbReference>
<protein>
    <submittedName>
        <fullName evidence="3">TrkA family potassium uptake protein</fullName>
    </submittedName>
</protein>
<gene>
    <name evidence="3" type="ORF">SAP269_09180</name>
</gene>